<evidence type="ECO:0000313" key="1">
    <source>
        <dbReference type="EnsemblMetazoa" id="CLYHEMP001446.2"/>
    </source>
</evidence>
<organism evidence="1 2">
    <name type="scientific">Clytia hemisphaerica</name>
    <dbReference type="NCBI Taxonomy" id="252671"/>
    <lineage>
        <taxon>Eukaryota</taxon>
        <taxon>Metazoa</taxon>
        <taxon>Cnidaria</taxon>
        <taxon>Hydrozoa</taxon>
        <taxon>Hydroidolina</taxon>
        <taxon>Leptothecata</taxon>
        <taxon>Obeliida</taxon>
        <taxon>Clytiidae</taxon>
        <taxon>Clytia</taxon>
    </lineage>
</organism>
<dbReference type="Proteomes" id="UP000594262">
    <property type="component" value="Unplaced"/>
</dbReference>
<dbReference type="AlphaFoldDB" id="A0A7M5UIB2"/>
<reference evidence="1" key="1">
    <citation type="submission" date="2021-01" db="UniProtKB">
        <authorList>
            <consortium name="EnsemblMetazoa"/>
        </authorList>
    </citation>
    <scope>IDENTIFICATION</scope>
</reference>
<evidence type="ECO:0000313" key="2">
    <source>
        <dbReference type="Proteomes" id="UP000594262"/>
    </source>
</evidence>
<accession>A0A7M5UIB2</accession>
<dbReference type="EnsemblMetazoa" id="CLYHEMT001446.2">
    <property type="protein sequence ID" value="CLYHEMP001446.2"/>
    <property type="gene ID" value="CLYHEMG001446"/>
</dbReference>
<proteinExistence type="predicted"/>
<name>A0A7M5UIB2_9CNID</name>
<dbReference type="OrthoDB" id="5985115at2759"/>
<keyword evidence="2" id="KW-1185">Reference proteome</keyword>
<sequence>MEIAIEFIRISLNQLCVIGLGTTLNDVYIPTAEDELLGMPDNREHIKILLMIEGSILSLSKLISEKSGQTLMKRKNKDTTKKKLTIGCHLKMQFQRMETLNFGELVELKNCDKTLDNGKLATFFRKRSPESMEEEEDNTFKTRLTKLGISAREYREKFEDNDHE</sequence>
<protein>
    <submittedName>
        <fullName evidence="1">Uncharacterized protein</fullName>
    </submittedName>
</protein>